<dbReference type="PANTHER" id="PTHR33202">
    <property type="entry name" value="ZINC UPTAKE REGULATION PROTEIN"/>
    <property type="match status" value="1"/>
</dbReference>
<accession>A0A8J8MPC8</accession>
<dbReference type="FunFam" id="1.10.10.10:FF:000051">
    <property type="entry name" value="Fur family transcriptional regulator"/>
    <property type="match status" value="1"/>
</dbReference>
<dbReference type="AlphaFoldDB" id="A0A8J8MPC8"/>
<feature type="binding site" evidence="8">
    <location>
        <position position="131"/>
    </location>
    <ligand>
        <name>Zn(2+)</name>
        <dbReference type="ChEBI" id="CHEBI:29105"/>
    </ligand>
</feature>
<evidence type="ECO:0000313" key="9">
    <source>
        <dbReference type="EMBL" id="QUI25470.1"/>
    </source>
</evidence>
<dbReference type="Pfam" id="PF01475">
    <property type="entry name" value="FUR"/>
    <property type="match status" value="1"/>
</dbReference>
<keyword evidence="10" id="KW-1185">Reference proteome</keyword>
<dbReference type="GO" id="GO:0003700">
    <property type="term" value="F:DNA-binding transcription factor activity"/>
    <property type="evidence" value="ECO:0007669"/>
    <property type="project" value="InterPro"/>
</dbReference>
<dbReference type="Gene3D" id="1.10.10.10">
    <property type="entry name" value="Winged helix-like DNA-binding domain superfamily/Winged helix DNA-binding domain"/>
    <property type="match status" value="1"/>
</dbReference>
<evidence type="ECO:0000256" key="3">
    <source>
        <dbReference type="ARBA" id="ARBA00022723"/>
    </source>
</evidence>
<dbReference type="GO" id="GO:0008270">
    <property type="term" value="F:zinc ion binding"/>
    <property type="evidence" value="ECO:0007669"/>
    <property type="project" value="TreeGrafter"/>
</dbReference>
<feature type="binding site" evidence="8">
    <location>
        <position position="91"/>
    </location>
    <ligand>
        <name>Zn(2+)</name>
        <dbReference type="ChEBI" id="CHEBI:29105"/>
    </ligand>
</feature>
<feature type="binding site" evidence="8">
    <location>
        <position position="94"/>
    </location>
    <ligand>
        <name>Zn(2+)</name>
        <dbReference type="ChEBI" id="CHEBI:29105"/>
    </ligand>
</feature>
<gene>
    <name evidence="9" type="ORF">HZI73_25625</name>
</gene>
<dbReference type="Gene3D" id="3.30.1490.190">
    <property type="match status" value="1"/>
</dbReference>
<dbReference type="GO" id="GO:0045892">
    <property type="term" value="P:negative regulation of DNA-templated transcription"/>
    <property type="evidence" value="ECO:0007669"/>
    <property type="project" value="TreeGrafter"/>
</dbReference>
<evidence type="ECO:0000256" key="1">
    <source>
        <dbReference type="ARBA" id="ARBA00007957"/>
    </source>
</evidence>
<dbReference type="PANTHER" id="PTHR33202:SF8">
    <property type="entry name" value="PEROXIDE-RESPONSIVE REPRESSOR PERR"/>
    <property type="match status" value="1"/>
</dbReference>
<comment type="cofactor">
    <cofactor evidence="8">
        <name>Zn(2+)</name>
        <dbReference type="ChEBI" id="CHEBI:29105"/>
    </cofactor>
    <text evidence="8">Binds 1 zinc ion per subunit.</text>
</comment>
<keyword evidence="5" id="KW-0805">Transcription regulation</keyword>
<protein>
    <submittedName>
        <fullName evidence="9">Transcriptional repressor</fullName>
    </submittedName>
</protein>
<dbReference type="Proteomes" id="UP000683246">
    <property type="component" value="Chromosome"/>
</dbReference>
<evidence type="ECO:0000256" key="8">
    <source>
        <dbReference type="PIRSR" id="PIRSR602481-1"/>
    </source>
</evidence>
<dbReference type="CDD" id="cd07153">
    <property type="entry name" value="Fur_like"/>
    <property type="match status" value="1"/>
</dbReference>
<sequence>MQQMAELLKAQKLKVTPQRLAIFKILYETTEHPSAEHIYKRIQATHPTMSLATVYKTLDTLKKAGLVQEFNVGEDSFRYDANVNTHPHMICLTCHQVFDLHTDKLQHIKKYVEPETDFDIDFEKVFFYGTCAKCQKAKEKS</sequence>
<dbReference type="InterPro" id="IPR036390">
    <property type="entry name" value="WH_DNA-bd_sf"/>
</dbReference>
<evidence type="ECO:0000256" key="2">
    <source>
        <dbReference type="ARBA" id="ARBA00022491"/>
    </source>
</evidence>
<dbReference type="KEGG" id="vpy:HZI73_25625"/>
<evidence type="ECO:0000256" key="6">
    <source>
        <dbReference type="ARBA" id="ARBA00023125"/>
    </source>
</evidence>
<feature type="binding site" evidence="8">
    <location>
        <position position="134"/>
    </location>
    <ligand>
        <name>Zn(2+)</name>
        <dbReference type="ChEBI" id="CHEBI:29105"/>
    </ligand>
</feature>
<evidence type="ECO:0000256" key="7">
    <source>
        <dbReference type="ARBA" id="ARBA00023163"/>
    </source>
</evidence>
<dbReference type="EMBL" id="CP058649">
    <property type="protein sequence ID" value="QUI25470.1"/>
    <property type="molecule type" value="Genomic_DNA"/>
</dbReference>
<comment type="similarity">
    <text evidence="1">Belongs to the Fur family.</text>
</comment>
<dbReference type="GO" id="GO:1900376">
    <property type="term" value="P:regulation of secondary metabolite biosynthetic process"/>
    <property type="evidence" value="ECO:0007669"/>
    <property type="project" value="TreeGrafter"/>
</dbReference>
<dbReference type="InterPro" id="IPR043135">
    <property type="entry name" value="Fur_C"/>
</dbReference>
<dbReference type="SUPFAM" id="SSF46785">
    <property type="entry name" value="Winged helix' DNA-binding domain"/>
    <property type="match status" value="1"/>
</dbReference>
<name>A0A8J8MPC8_9FIRM</name>
<dbReference type="InterPro" id="IPR036388">
    <property type="entry name" value="WH-like_DNA-bd_sf"/>
</dbReference>
<keyword evidence="3 8" id="KW-0479">Metal-binding</keyword>
<keyword evidence="6" id="KW-0238">DNA-binding</keyword>
<evidence type="ECO:0000313" key="10">
    <source>
        <dbReference type="Proteomes" id="UP000683246"/>
    </source>
</evidence>
<evidence type="ECO:0000256" key="4">
    <source>
        <dbReference type="ARBA" id="ARBA00022833"/>
    </source>
</evidence>
<evidence type="ECO:0000256" key="5">
    <source>
        <dbReference type="ARBA" id="ARBA00023015"/>
    </source>
</evidence>
<dbReference type="GO" id="GO:0000976">
    <property type="term" value="F:transcription cis-regulatory region binding"/>
    <property type="evidence" value="ECO:0007669"/>
    <property type="project" value="TreeGrafter"/>
</dbReference>
<keyword evidence="4 8" id="KW-0862">Zinc</keyword>
<organism evidence="9 10">
    <name type="scientific">Vallitalea pronyensis</name>
    <dbReference type="NCBI Taxonomy" id="1348613"/>
    <lineage>
        <taxon>Bacteria</taxon>
        <taxon>Bacillati</taxon>
        <taxon>Bacillota</taxon>
        <taxon>Clostridia</taxon>
        <taxon>Lachnospirales</taxon>
        <taxon>Vallitaleaceae</taxon>
        <taxon>Vallitalea</taxon>
    </lineage>
</organism>
<keyword evidence="2" id="KW-0678">Repressor</keyword>
<dbReference type="RefSeq" id="WP_212696174.1">
    <property type="nucleotide sequence ID" value="NZ_CP058649.1"/>
</dbReference>
<reference evidence="9" key="1">
    <citation type="submission" date="2020-07" db="EMBL/GenBank/DDBJ databases">
        <title>Vallitalea pronyensis genome.</title>
        <authorList>
            <person name="Postec A."/>
        </authorList>
    </citation>
    <scope>NUCLEOTIDE SEQUENCE</scope>
    <source>
        <strain evidence="9">FatNI3</strain>
    </source>
</reference>
<keyword evidence="7" id="KW-0804">Transcription</keyword>
<dbReference type="InterPro" id="IPR002481">
    <property type="entry name" value="FUR"/>
</dbReference>
<proteinExistence type="inferred from homology"/>